<sequence>MKKGPVFRVTGLLACQPDDNLKAALAATIEDELSDEEKAKLKARVTVVPSCYDDKKRCALVDFFNGVPAFLSALEEDPLGDWQTETSHGDISFDKHFFGFTQLYTPANGMPITADVIAITGLDGHAYGSWRGKGNLGRMWLRDFLSKDMPCCRTMTYGYNSKLSSRGIGMMMDYGRGLMEELKKIRNTEEVGARNVLLPEARKLTTALPRQLRKRPLFFVAHSFGGIILAHVGYLHRNTHARS</sequence>
<dbReference type="GO" id="GO:0016020">
    <property type="term" value="C:membrane"/>
    <property type="evidence" value="ECO:0007669"/>
    <property type="project" value="UniProtKB-SubCell"/>
</dbReference>
<gene>
    <name evidence="8" type="ORF">BS50DRAFT_510023</name>
</gene>
<proteinExistence type="predicted"/>
<dbReference type="PANTHER" id="PTHR48182">
    <property type="entry name" value="PROTEIN SERAC1"/>
    <property type="match status" value="1"/>
</dbReference>
<dbReference type="EMBL" id="KZ678229">
    <property type="protein sequence ID" value="PSN58657.1"/>
    <property type="molecule type" value="Genomic_DNA"/>
</dbReference>
<keyword evidence="7" id="KW-0812">Transmembrane</keyword>
<feature type="transmembrane region" description="Helical" evidence="7">
    <location>
        <begin position="217"/>
        <end position="236"/>
    </location>
</feature>
<keyword evidence="7" id="KW-1133">Transmembrane helix</keyword>
<dbReference type="PANTHER" id="PTHR48182:SF2">
    <property type="entry name" value="PROTEIN SERAC1"/>
    <property type="match status" value="1"/>
</dbReference>
<comment type="subcellular location">
    <subcellularLocation>
        <location evidence="2">Endoplasmic reticulum</location>
    </subcellularLocation>
    <subcellularLocation>
        <location evidence="3">Membrane</location>
    </subcellularLocation>
    <subcellularLocation>
        <location evidence="1">Mitochondrion</location>
    </subcellularLocation>
</comment>
<evidence type="ECO:0008006" key="10">
    <source>
        <dbReference type="Google" id="ProtNLM"/>
    </source>
</evidence>
<keyword evidence="9" id="KW-1185">Reference proteome</keyword>
<reference evidence="8 9" key="1">
    <citation type="journal article" date="2018" name="Front. Microbiol.">
        <title>Genome-Wide Analysis of Corynespora cassiicola Leaf Fall Disease Putative Effectors.</title>
        <authorList>
            <person name="Lopez D."/>
            <person name="Ribeiro S."/>
            <person name="Label P."/>
            <person name="Fumanal B."/>
            <person name="Venisse J.S."/>
            <person name="Kohler A."/>
            <person name="de Oliveira R.R."/>
            <person name="Labutti K."/>
            <person name="Lipzen A."/>
            <person name="Lail K."/>
            <person name="Bauer D."/>
            <person name="Ohm R.A."/>
            <person name="Barry K.W."/>
            <person name="Spatafora J."/>
            <person name="Grigoriev I.V."/>
            <person name="Martin F.M."/>
            <person name="Pujade-Renaud V."/>
        </authorList>
    </citation>
    <scope>NUCLEOTIDE SEQUENCE [LARGE SCALE GENOMIC DNA]</scope>
    <source>
        <strain evidence="8 9">Philippines</strain>
    </source>
</reference>
<protein>
    <recommendedName>
        <fullName evidence="10">DUF676 domain-containing protein</fullName>
    </recommendedName>
</protein>
<keyword evidence="4" id="KW-0256">Endoplasmic reticulum</keyword>
<organism evidence="8 9">
    <name type="scientific">Corynespora cassiicola Philippines</name>
    <dbReference type="NCBI Taxonomy" id="1448308"/>
    <lineage>
        <taxon>Eukaryota</taxon>
        <taxon>Fungi</taxon>
        <taxon>Dikarya</taxon>
        <taxon>Ascomycota</taxon>
        <taxon>Pezizomycotina</taxon>
        <taxon>Dothideomycetes</taxon>
        <taxon>Pleosporomycetidae</taxon>
        <taxon>Pleosporales</taxon>
        <taxon>Corynesporascaceae</taxon>
        <taxon>Corynespora</taxon>
    </lineage>
</organism>
<evidence type="ECO:0000256" key="1">
    <source>
        <dbReference type="ARBA" id="ARBA00004173"/>
    </source>
</evidence>
<evidence type="ECO:0000256" key="2">
    <source>
        <dbReference type="ARBA" id="ARBA00004240"/>
    </source>
</evidence>
<evidence type="ECO:0000256" key="3">
    <source>
        <dbReference type="ARBA" id="ARBA00004370"/>
    </source>
</evidence>
<dbReference type="Proteomes" id="UP000240883">
    <property type="component" value="Unassembled WGS sequence"/>
</dbReference>
<dbReference type="STRING" id="1448308.A0A2T2MZM9"/>
<dbReference type="OrthoDB" id="3782109at2759"/>
<dbReference type="InterPro" id="IPR052374">
    <property type="entry name" value="SERAC1"/>
</dbReference>
<dbReference type="GO" id="GO:0005739">
    <property type="term" value="C:mitochondrion"/>
    <property type="evidence" value="ECO:0007669"/>
    <property type="project" value="UniProtKB-SubCell"/>
</dbReference>
<accession>A0A2T2MZM9</accession>
<evidence type="ECO:0000256" key="7">
    <source>
        <dbReference type="SAM" id="Phobius"/>
    </source>
</evidence>
<evidence type="ECO:0000256" key="5">
    <source>
        <dbReference type="ARBA" id="ARBA00023128"/>
    </source>
</evidence>
<keyword evidence="5" id="KW-0496">Mitochondrion</keyword>
<evidence type="ECO:0000256" key="6">
    <source>
        <dbReference type="ARBA" id="ARBA00023136"/>
    </source>
</evidence>
<keyword evidence="6 7" id="KW-0472">Membrane</keyword>
<dbReference type="AlphaFoldDB" id="A0A2T2MZM9"/>
<name>A0A2T2MZM9_CORCC</name>
<evidence type="ECO:0000313" key="8">
    <source>
        <dbReference type="EMBL" id="PSN58657.1"/>
    </source>
</evidence>
<evidence type="ECO:0000256" key="4">
    <source>
        <dbReference type="ARBA" id="ARBA00022824"/>
    </source>
</evidence>
<dbReference type="GO" id="GO:0005783">
    <property type="term" value="C:endoplasmic reticulum"/>
    <property type="evidence" value="ECO:0007669"/>
    <property type="project" value="UniProtKB-SubCell"/>
</dbReference>
<evidence type="ECO:0000313" key="9">
    <source>
        <dbReference type="Proteomes" id="UP000240883"/>
    </source>
</evidence>